<feature type="region of interest" description="Disordered" evidence="1">
    <location>
        <begin position="50"/>
        <end position="74"/>
    </location>
</feature>
<evidence type="ECO:0000256" key="1">
    <source>
        <dbReference type="SAM" id="MobiDB-lite"/>
    </source>
</evidence>
<evidence type="ECO:0008006" key="4">
    <source>
        <dbReference type="Google" id="ProtNLM"/>
    </source>
</evidence>
<protein>
    <recommendedName>
        <fullName evidence="4">SP-RING-type domain-containing protein</fullName>
    </recommendedName>
</protein>
<feature type="region of interest" description="Disordered" evidence="1">
    <location>
        <begin position="546"/>
        <end position="629"/>
    </location>
</feature>
<feature type="compositionally biased region" description="Low complexity" evidence="1">
    <location>
        <begin position="682"/>
        <end position="693"/>
    </location>
</feature>
<proteinExistence type="predicted"/>
<evidence type="ECO:0000313" key="2">
    <source>
        <dbReference type="EMBL" id="KAG7375826.1"/>
    </source>
</evidence>
<accession>A0A8T1V4F4</accession>
<feature type="compositionally biased region" description="Polar residues" evidence="1">
    <location>
        <begin position="416"/>
        <end position="429"/>
    </location>
</feature>
<dbReference type="EMBL" id="JAGDFM010000909">
    <property type="protein sequence ID" value="KAG7375826.1"/>
    <property type="molecule type" value="Genomic_DNA"/>
</dbReference>
<feature type="compositionally biased region" description="Polar residues" evidence="1">
    <location>
        <begin position="549"/>
        <end position="561"/>
    </location>
</feature>
<reference evidence="2" key="1">
    <citation type="submission" date="2021-02" db="EMBL/GenBank/DDBJ databases">
        <authorList>
            <person name="Palmer J.M."/>
        </authorList>
    </citation>
    <scope>NUCLEOTIDE SEQUENCE</scope>
    <source>
        <strain evidence="2">SCRP734</strain>
    </source>
</reference>
<feature type="compositionally biased region" description="Basic and acidic residues" evidence="1">
    <location>
        <begin position="462"/>
        <end position="474"/>
    </location>
</feature>
<comment type="caution">
    <text evidence="2">The sequence shown here is derived from an EMBL/GenBank/DDBJ whole genome shotgun (WGS) entry which is preliminary data.</text>
</comment>
<name>A0A8T1V4F4_9STRA</name>
<feature type="region of interest" description="Disordered" evidence="1">
    <location>
        <begin position="730"/>
        <end position="776"/>
    </location>
</feature>
<evidence type="ECO:0000313" key="3">
    <source>
        <dbReference type="Proteomes" id="UP000694044"/>
    </source>
</evidence>
<feature type="compositionally biased region" description="Polar residues" evidence="1">
    <location>
        <begin position="619"/>
        <end position="629"/>
    </location>
</feature>
<dbReference type="OrthoDB" id="116104at2759"/>
<dbReference type="AlphaFoldDB" id="A0A8T1V4F4"/>
<organism evidence="2 3">
    <name type="scientific">Phytophthora pseudosyringae</name>
    <dbReference type="NCBI Taxonomy" id="221518"/>
    <lineage>
        <taxon>Eukaryota</taxon>
        <taxon>Sar</taxon>
        <taxon>Stramenopiles</taxon>
        <taxon>Oomycota</taxon>
        <taxon>Peronosporomycetes</taxon>
        <taxon>Peronosporales</taxon>
        <taxon>Peronosporaceae</taxon>
        <taxon>Phytophthora</taxon>
    </lineage>
</organism>
<feature type="compositionally biased region" description="Polar residues" evidence="1">
    <location>
        <begin position="233"/>
        <end position="250"/>
    </location>
</feature>
<feature type="region of interest" description="Disordered" evidence="1">
    <location>
        <begin position="229"/>
        <end position="250"/>
    </location>
</feature>
<feature type="compositionally biased region" description="Polar residues" evidence="1">
    <location>
        <begin position="599"/>
        <end position="612"/>
    </location>
</feature>
<feature type="region of interest" description="Disordered" evidence="1">
    <location>
        <begin position="674"/>
        <end position="693"/>
    </location>
</feature>
<keyword evidence="3" id="KW-1185">Reference proteome</keyword>
<gene>
    <name evidence="2" type="ORF">PHYPSEUDO_015148</name>
</gene>
<dbReference type="Proteomes" id="UP000694044">
    <property type="component" value="Unassembled WGS sequence"/>
</dbReference>
<feature type="region of interest" description="Disordered" evidence="1">
    <location>
        <begin position="413"/>
        <end position="474"/>
    </location>
</feature>
<sequence>MLSGGSCSPPSAQRGQHTELFLELAEESTSAQTELGATLAERMKYLEQQKQELQEGNAELKQQTQKLKQEKDHYAKRAEDLEDKRDQLWGDVADLQDALQATKKELEDALGSRSDHRQAETVLREELGSLRQRLREQEAAVCQATTESKERVREAIERETLLKKTVKQLEKRLRDQIKLIRDQQASFSHVTAQSNERARDANAKQTLLKERVEQIEQRLEGQRKAFEEERAHLQQQANNSRQNDAQAEVNSSLESAIPQLRSLLSAYDRVKVAEKCRSAGAGIGRRGAAHKELGQGSDSDLVQRLSEQEISFDKQRARLLEQASDAAETQRDITRRNLLECEKGLLCPITLELLEFPVVTGCCGKTFSSEGLRQALRQNPLCPFCRERLSSTHPNRDVAKLVELHRSERSVLGMSDTESSHSTVPTCQPNEDALPPAAPTGRAHSNRITGSSSTHQSRHREHRSERVQARSEVSHRRSLLLRSAHVNAAPDTTSTVALISSAVVPTPSETQTHVRSITPGGLSVSTVGRDGTITRVPPHMVRSVLASIRSPSARSQSITGNRRQRGRSRVASSAPLTALPRTTSASRRRTAKSSAGPRTASSAGPRTASSAVPSAMPISASQSKRPANSSISAAVNTPIDGVPTSATSIGAISAAMRFPDPNVVPSAYSTDTANGLWRSQESRSSAASDPSASMDSYMKSWVHAYPSAIAASSSARAVLSSAVTTATATASTATTSASRHPVRISASQDDSALMRQRHDSPRLTASQPAPRQPLRNLAQSITTLEDLLGSNFNSDSDSV</sequence>